<protein>
    <submittedName>
        <fullName evidence="2">Uncharacterized protein</fullName>
    </submittedName>
</protein>
<keyword evidence="3" id="KW-1185">Reference proteome</keyword>
<organism evidence="2 3">
    <name type="scientific">Armillaria solidipes</name>
    <dbReference type="NCBI Taxonomy" id="1076256"/>
    <lineage>
        <taxon>Eukaryota</taxon>
        <taxon>Fungi</taxon>
        <taxon>Dikarya</taxon>
        <taxon>Basidiomycota</taxon>
        <taxon>Agaricomycotina</taxon>
        <taxon>Agaricomycetes</taxon>
        <taxon>Agaricomycetidae</taxon>
        <taxon>Agaricales</taxon>
        <taxon>Marasmiineae</taxon>
        <taxon>Physalacriaceae</taxon>
        <taxon>Armillaria</taxon>
    </lineage>
</organism>
<evidence type="ECO:0000313" key="3">
    <source>
        <dbReference type="Proteomes" id="UP000218334"/>
    </source>
</evidence>
<dbReference type="Proteomes" id="UP000218334">
    <property type="component" value="Unassembled WGS sequence"/>
</dbReference>
<accession>A0A2H3BMC2</accession>
<gene>
    <name evidence="2" type="ORF">ARMSODRAFT_953719</name>
</gene>
<sequence length="83" mass="9327">MLPTPSSQIFSLRCPLLGAMVAGYTNLKDSGSLQDAMPFTQWKRKGLHQTYHFNHFSSIPHSLSSLAGPKTEKTKDQCRYANR</sequence>
<reference evidence="3" key="1">
    <citation type="journal article" date="2017" name="Nat. Ecol. Evol.">
        <title>Genome expansion and lineage-specific genetic innovations in the forest pathogenic fungi Armillaria.</title>
        <authorList>
            <person name="Sipos G."/>
            <person name="Prasanna A.N."/>
            <person name="Walter M.C."/>
            <person name="O'Connor E."/>
            <person name="Balint B."/>
            <person name="Krizsan K."/>
            <person name="Kiss B."/>
            <person name="Hess J."/>
            <person name="Varga T."/>
            <person name="Slot J."/>
            <person name="Riley R."/>
            <person name="Boka B."/>
            <person name="Rigling D."/>
            <person name="Barry K."/>
            <person name="Lee J."/>
            <person name="Mihaltcheva S."/>
            <person name="LaButti K."/>
            <person name="Lipzen A."/>
            <person name="Waldron R."/>
            <person name="Moloney N.M."/>
            <person name="Sperisen C."/>
            <person name="Kredics L."/>
            <person name="Vagvoelgyi C."/>
            <person name="Patrignani A."/>
            <person name="Fitzpatrick D."/>
            <person name="Nagy I."/>
            <person name="Doyle S."/>
            <person name="Anderson J.B."/>
            <person name="Grigoriev I.V."/>
            <person name="Gueldener U."/>
            <person name="Muensterkoetter M."/>
            <person name="Nagy L.G."/>
        </authorList>
    </citation>
    <scope>NUCLEOTIDE SEQUENCE [LARGE SCALE GENOMIC DNA]</scope>
    <source>
        <strain evidence="3">28-4</strain>
    </source>
</reference>
<dbReference type="EMBL" id="KZ293422">
    <property type="protein sequence ID" value="PBK72025.1"/>
    <property type="molecule type" value="Genomic_DNA"/>
</dbReference>
<name>A0A2H3BMC2_9AGAR</name>
<proteinExistence type="predicted"/>
<evidence type="ECO:0000313" key="2">
    <source>
        <dbReference type="EMBL" id="PBK72025.1"/>
    </source>
</evidence>
<feature type="region of interest" description="Disordered" evidence="1">
    <location>
        <begin position="64"/>
        <end position="83"/>
    </location>
</feature>
<feature type="compositionally biased region" description="Basic and acidic residues" evidence="1">
    <location>
        <begin position="70"/>
        <end position="83"/>
    </location>
</feature>
<dbReference type="AlphaFoldDB" id="A0A2H3BMC2"/>
<evidence type="ECO:0000256" key="1">
    <source>
        <dbReference type="SAM" id="MobiDB-lite"/>
    </source>
</evidence>